<feature type="domain" description="DUF4474" evidence="2">
    <location>
        <begin position="74"/>
        <end position="130"/>
    </location>
</feature>
<feature type="transmembrane region" description="Helical" evidence="1">
    <location>
        <begin position="12"/>
        <end position="30"/>
    </location>
</feature>
<keyword evidence="1" id="KW-1133">Transmembrane helix</keyword>
<proteinExistence type="predicted"/>
<organism evidence="3 4">
    <name type="scientific">Serpentinicella alkaliphila</name>
    <dbReference type="NCBI Taxonomy" id="1734049"/>
    <lineage>
        <taxon>Bacteria</taxon>
        <taxon>Bacillati</taxon>
        <taxon>Bacillota</taxon>
        <taxon>Clostridia</taxon>
        <taxon>Peptostreptococcales</taxon>
        <taxon>Natronincolaceae</taxon>
        <taxon>Serpentinicella</taxon>
    </lineage>
</organism>
<dbReference type="Proteomes" id="UP000295504">
    <property type="component" value="Unassembled WGS sequence"/>
</dbReference>
<evidence type="ECO:0000313" key="3">
    <source>
        <dbReference type="EMBL" id="TCQ01960.1"/>
    </source>
</evidence>
<reference evidence="3 4" key="1">
    <citation type="submission" date="2019-03" db="EMBL/GenBank/DDBJ databases">
        <title>Genomic Encyclopedia of Type Strains, Phase IV (KMG-IV): sequencing the most valuable type-strain genomes for metagenomic binning, comparative biology and taxonomic classification.</title>
        <authorList>
            <person name="Goeker M."/>
        </authorList>
    </citation>
    <scope>NUCLEOTIDE SEQUENCE [LARGE SCALE GENOMIC DNA]</scope>
    <source>
        <strain evidence="3 4">DSM 100013</strain>
    </source>
</reference>
<comment type="caution">
    <text evidence="3">The sequence shown here is derived from an EMBL/GenBank/DDBJ whole genome shotgun (WGS) entry which is preliminary data.</text>
</comment>
<gene>
    <name evidence="3" type="ORF">EDD79_102016</name>
</gene>
<evidence type="ECO:0000256" key="1">
    <source>
        <dbReference type="SAM" id="Phobius"/>
    </source>
</evidence>
<dbReference type="Pfam" id="PF14751">
    <property type="entry name" value="DUF4474"/>
    <property type="match status" value="1"/>
</dbReference>
<dbReference type="EMBL" id="SLYC01000020">
    <property type="protein sequence ID" value="TCQ01960.1"/>
    <property type="molecule type" value="Genomic_DNA"/>
</dbReference>
<feature type="transmembrane region" description="Helical" evidence="1">
    <location>
        <begin position="36"/>
        <end position="54"/>
    </location>
</feature>
<accession>A0A4R2TEL3</accession>
<keyword evidence="1" id="KW-0812">Transmembrane</keyword>
<dbReference type="InterPro" id="IPR029322">
    <property type="entry name" value="DUF4474"/>
</dbReference>
<protein>
    <submittedName>
        <fullName evidence="3">Uncharacterized protein DUF4474</fullName>
    </submittedName>
</protein>
<evidence type="ECO:0000259" key="2">
    <source>
        <dbReference type="Pfam" id="PF14751"/>
    </source>
</evidence>
<evidence type="ECO:0000313" key="4">
    <source>
        <dbReference type="Proteomes" id="UP000295504"/>
    </source>
</evidence>
<dbReference type="AlphaFoldDB" id="A0A4R2TEL3"/>
<keyword evidence="1" id="KW-0472">Membrane</keyword>
<sequence length="133" mass="15813">MINSKQLDTQNLLIFLLYILIPIVILYIHISIKKNLPNLYLIVYQWFSYITVLLKNKLSRFKIKNKQKDDLIVEIMESTGYSYEIDQDIFYSNLYAWQRNMGYCRLYDKAAAPLSMTIDCEPIYFKYAIKSGL</sequence>
<keyword evidence="4" id="KW-1185">Reference proteome</keyword>
<name>A0A4R2TEL3_9FIRM</name>